<dbReference type="InterPro" id="IPR000772">
    <property type="entry name" value="Ricin_B_lectin"/>
</dbReference>
<feature type="chain" id="PRO_5013076874" evidence="1">
    <location>
        <begin position="23"/>
        <end position="178"/>
    </location>
</feature>
<name>A0A239DCX0_9RHOB</name>
<organism evidence="3 4">
    <name type="scientific">Tropicimonas sediminicola</name>
    <dbReference type="NCBI Taxonomy" id="1031541"/>
    <lineage>
        <taxon>Bacteria</taxon>
        <taxon>Pseudomonadati</taxon>
        <taxon>Pseudomonadota</taxon>
        <taxon>Alphaproteobacteria</taxon>
        <taxon>Rhodobacterales</taxon>
        <taxon>Roseobacteraceae</taxon>
        <taxon>Tropicimonas</taxon>
    </lineage>
</organism>
<dbReference type="EMBL" id="FZOY01000001">
    <property type="protein sequence ID" value="SNS30235.1"/>
    <property type="molecule type" value="Genomic_DNA"/>
</dbReference>
<protein>
    <submittedName>
        <fullName evidence="3">Ricin-type beta-trefoil lectin domain-containing protein</fullName>
    </submittedName>
</protein>
<proteinExistence type="predicted"/>
<reference evidence="3 4" key="1">
    <citation type="submission" date="2017-06" db="EMBL/GenBank/DDBJ databases">
        <authorList>
            <person name="Kim H.J."/>
            <person name="Triplett B.A."/>
        </authorList>
    </citation>
    <scope>NUCLEOTIDE SEQUENCE [LARGE SCALE GENOMIC DNA]</scope>
    <source>
        <strain evidence="3 4">DSM 29339</strain>
    </source>
</reference>
<gene>
    <name evidence="3" type="ORF">SAMN05421757_101766</name>
</gene>
<dbReference type="InterPro" id="IPR035992">
    <property type="entry name" value="Ricin_B-like_lectins"/>
</dbReference>
<dbReference type="Proteomes" id="UP000198426">
    <property type="component" value="Unassembled WGS sequence"/>
</dbReference>
<dbReference type="PROSITE" id="PS50231">
    <property type="entry name" value="RICIN_B_LECTIN"/>
    <property type="match status" value="1"/>
</dbReference>
<accession>A0A239DCX0</accession>
<dbReference type="GO" id="GO:0030246">
    <property type="term" value="F:carbohydrate binding"/>
    <property type="evidence" value="ECO:0007669"/>
    <property type="project" value="UniProtKB-KW"/>
</dbReference>
<keyword evidence="4" id="KW-1185">Reference proteome</keyword>
<dbReference type="Pfam" id="PF00652">
    <property type="entry name" value="Ricin_B_lectin"/>
    <property type="match status" value="1"/>
</dbReference>
<evidence type="ECO:0000259" key="2">
    <source>
        <dbReference type="Pfam" id="PF00652"/>
    </source>
</evidence>
<sequence length="178" mass="18598">MLRQVTLAAFTAMLLTAGTAQAENVEIFLADLLDNTQNGYCLDIARAQGAAANPDDGLQGHTCYSPGGELGVDQTFDTDRFAEGVLYMPEFDVCAEVSSTEAGTGIDLAACDGGDAQTFAFSGDGTIMPASAPEMCFTLGEDTRGGRSDANQIKALSLQPCDEGQGAYQTWSVRSSAE</sequence>
<dbReference type="AlphaFoldDB" id="A0A239DCX0"/>
<dbReference type="OrthoDB" id="7843947at2"/>
<feature type="domain" description="Ricin B lectin" evidence="2">
    <location>
        <begin position="91"/>
        <end position="176"/>
    </location>
</feature>
<evidence type="ECO:0000313" key="4">
    <source>
        <dbReference type="Proteomes" id="UP000198426"/>
    </source>
</evidence>
<keyword evidence="1" id="KW-0732">Signal</keyword>
<evidence type="ECO:0000256" key="1">
    <source>
        <dbReference type="SAM" id="SignalP"/>
    </source>
</evidence>
<dbReference type="Gene3D" id="2.80.10.50">
    <property type="match status" value="1"/>
</dbReference>
<dbReference type="SUPFAM" id="SSF50370">
    <property type="entry name" value="Ricin B-like lectins"/>
    <property type="match status" value="1"/>
</dbReference>
<keyword evidence="3" id="KW-0430">Lectin</keyword>
<feature type="signal peptide" evidence="1">
    <location>
        <begin position="1"/>
        <end position="22"/>
    </location>
</feature>
<dbReference type="RefSeq" id="WP_089231384.1">
    <property type="nucleotide sequence ID" value="NZ_FZOY01000001.1"/>
</dbReference>
<evidence type="ECO:0000313" key="3">
    <source>
        <dbReference type="EMBL" id="SNS30235.1"/>
    </source>
</evidence>